<dbReference type="EMBL" id="JAGIZQ010000005">
    <property type="protein sequence ID" value="KAH6628138.1"/>
    <property type="molecule type" value="Genomic_DNA"/>
</dbReference>
<comment type="caution">
    <text evidence="1">The sequence shown here is derived from an EMBL/GenBank/DDBJ whole genome shotgun (WGS) entry which is preliminary data.</text>
</comment>
<evidence type="ECO:0000313" key="1">
    <source>
        <dbReference type="EMBL" id="KAH6628138.1"/>
    </source>
</evidence>
<gene>
    <name evidence="1" type="ORF">F5144DRAFT_613863</name>
</gene>
<proteinExistence type="predicted"/>
<reference evidence="1 2" key="1">
    <citation type="journal article" date="2021" name="Nat. Commun.">
        <title>Genetic determinants of endophytism in the Arabidopsis root mycobiome.</title>
        <authorList>
            <person name="Mesny F."/>
            <person name="Miyauchi S."/>
            <person name="Thiergart T."/>
            <person name="Pickel B."/>
            <person name="Atanasova L."/>
            <person name="Karlsson M."/>
            <person name="Huettel B."/>
            <person name="Barry K.W."/>
            <person name="Haridas S."/>
            <person name="Chen C."/>
            <person name="Bauer D."/>
            <person name="Andreopoulos W."/>
            <person name="Pangilinan J."/>
            <person name="LaButti K."/>
            <person name="Riley R."/>
            <person name="Lipzen A."/>
            <person name="Clum A."/>
            <person name="Drula E."/>
            <person name="Henrissat B."/>
            <person name="Kohler A."/>
            <person name="Grigoriev I.V."/>
            <person name="Martin F.M."/>
            <person name="Hacquard S."/>
        </authorList>
    </citation>
    <scope>NUCLEOTIDE SEQUENCE [LARGE SCALE GENOMIC DNA]</scope>
    <source>
        <strain evidence="1 2">MPI-SDFR-AT-0079</strain>
    </source>
</reference>
<keyword evidence="2" id="KW-1185">Reference proteome</keyword>
<accession>A0ACB7P294</accession>
<dbReference type="Proteomes" id="UP000724584">
    <property type="component" value="Unassembled WGS sequence"/>
</dbReference>
<organism evidence="1 2">
    <name type="scientific">Chaetomium tenue</name>
    <dbReference type="NCBI Taxonomy" id="1854479"/>
    <lineage>
        <taxon>Eukaryota</taxon>
        <taxon>Fungi</taxon>
        <taxon>Dikarya</taxon>
        <taxon>Ascomycota</taxon>
        <taxon>Pezizomycotina</taxon>
        <taxon>Sordariomycetes</taxon>
        <taxon>Sordariomycetidae</taxon>
        <taxon>Sordariales</taxon>
        <taxon>Chaetomiaceae</taxon>
        <taxon>Chaetomium</taxon>
    </lineage>
</organism>
<evidence type="ECO:0000313" key="2">
    <source>
        <dbReference type="Proteomes" id="UP000724584"/>
    </source>
</evidence>
<name>A0ACB7P294_9PEZI</name>
<sequence length="337" mass="37697">MTTTTRSATKKQEQSTGIAPGEEAQPGSKHKTEETAAPPSPKRIKNEEDDEREQDKGQETLTEEGKAQADKKHRQKQRNDGEDTKPLKEEKSSTSQPTQTDHSNSDSDSTPASILEKGIIYFFIRPRVNIETPTSINDIARTHIALRPIPHDAKNLPTPNDTNPRIRLCAIPKKTLPLTGHDRWLGFVESPHTSLTQLREKILAESTYETKTAGTRHAPQAKPLAEGVYALTSTGKASHLVLLEEFRSLRWVPTQPKHLDYENAQFLLVGEPSGTEKALALQEEDEKEGKMEPAEEMEELEEEDVKRMEGLGKEDSDRIFADLQADAGDYPELQTTF</sequence>
<protein>
    <submittedName>
        <fullName evidence="1">Uncharacterized protein</fullName>
    </submittedName>
</protein>